<comment type="caution">
    <text evidence="3">The sequence shown here is derived from an EMBL/GenBank/DDBJ whole genome shotgun (WGS) entry which is preliminary data.</text>
</comment>
<keyword evidence="1" id="KW-1133">Transmembrane helix</keyword>
<protein>
    <submittedName>
        <fullName evidence="3">Soluble lytic murein transglycosylase</fullName>
        <ecNumber evidence="3">4.2.2.-</ecNumber>
    </submittedName>
</protein>
<dbReference type="EMBL" id="VSSQ01003439">
    <property type="protein sequence ID" value="MPM20706.1"/>
    <property type="molecule type" value="Genomic_DNA"/>
</dbReference>
<dbReference type="PANTHER" id="PTHR37423:SF2">
    <property type="entry name" value="MEMBRANE-BOUND LYTIC MUREIN TRANSGLYCOSYLASE C"/>
    <property type="match status" value="1"/>
</dbReference>
<evidence type="ECO:0000256" key="1">
    <source>
        <dbReference type="SAM" id="Phobius"/>
    </source>
</evidence>
<dbReference type="GO" id="GO:0016829">
    <property type="term" value="F:lyase activity"/>
    <property type="evidence" value="ECO:0007669"/>
    <property type="project" value="UniProtKB-KW"/>
</dbReference>
<sequence>MKFKRILAILIVIIIAYFGVVLVMKNYVYPYPYDEYINKYSEEYEIDPYLVLAVIKTESDFNKEAVSKRDAKGLMQIMDTTGEWAAKEIGINYFMPSMLFDSELNIRIGCWYLKTLENEFDNNLDLILAAYNGGSGNVNKWLSDEDYSNDGENLDYIPFPETKKYVDKVKANYNIYKYLYNK</sequence>
<evidence type="ECO:0000259" key="2">
    <source>
        <dbReference type="Pfam" id="PF01464"/>
    </source>
</evidence>
<dbReference type="CDD" id="cd16896">
    <property type="entry name" value="LT_Slt70-like"/>
    <property type="match status" value="1"/>
</dbReference>
<proteinExistence type="predicted"/>
<feature type="transmembrane region" description="Helical" evidence="1">
    <location>
        <begin position="6"/>
        <end position="24"/>
    </location>
</feature>
<name>A0A644XWS8_9ZZZZ</name>
<gene>
    <name evidence="3" type="primary">slt_4</name>
    <name evidence="3" type="ORF">SDC9_67142</name>
</gene>
<keyword evidence="1" id="KW-0812">Transmembrane</keyword>
<reference evidence="3" key="1">
    <citation type="submission" date="2019-08" db="EMBL/GenBank/DDBJ databases">
        <authorList>
            <person name="Kucharzyk K."/>
            <person name="Murdoch R.W."/>
            <person name="Higgins S."/>
            <person name="Loffler F."/>
        </authorList>
    </citation>
    <scope>NUCLEOTIDE SEQUENCE</scope>
</reference>
<dbReference type="EC" id="4.2.2.-" evidence="3"/>
<dbReference type="SUPFAM" id="SSF53955">
    <property type="entry name" value="Lysozyme-like"/>
    <property type="match status" value="1"/>
</dbReference>
<evidence type="ECO:0000313" key="3">
    <source>
        <dbReference type="EMBL" id="MPM20706.1"/>
    </source>
</evidence>
<dbReference type="Gene3D" id="1.10.530.10">
    <property type="match status" value="1"/>
</dbReference>
<dbReference type="AlphaFoldDB" id="A0A644XWS8"/>
<keyword evidence="3" id="KW-0456">Lyase</keyword>
<keyword evidence="1" id="KW-0472">Membrane</keyword>
<dbReference type="InterPro" id="IPR008258">
    <property type="entry name" value="Transglycosylase_SLT_dom_1"/>
</dbReference>
<dbReference type="Pfam" id="PF01464">
    <property type="entry name" value="SLT"/>
    <property type="match status" value="1"/>
</dbReference>
<dbReference type="InterPro" id="IPR023346">
    <property type="entry name" value="Lysozyme-like_dom_sf"/>
</dbReference>
<organism evidence="3">
    <name type="scientific">bioreactor metagenome</name>
    <dbReference type="NCBI Taxonomy" id="1076179"/>
    <lineage>
        <taxon>unclassified sequences</taxon>
        <taxon>metagenomes</taxon>
        <taxon>ecological metagenomes</taxon>
    </lineage>
</organism>
<accession>A0A644XWS8</accession>
<dbReference type="PANTHER" id="PTHR37423">
    <property type="entry name" value="SOLUBLE LYTIC MUREIN TRANSGLYCOSYLASE-RELATED"/>
    <property type="match status" value="1"/>
</dbReference>
<feature type="domain" description="Transglycosylase SLT" evidence="2">
    <location>
        <begin position="35"/>
        <end position="146"/>
    </location>
</feature>